<dbReference type="Ensembl" id="ENSCCRT00000149686.1">
    <property type="protein sequence ID" value="ENSCCRP00000115472.1"/>
    <property type="gene ID" value="ENSCCRG00000062193.1"/>
</dbReference>
<dbReference type="GeneTree" id="ENSGT00940000157333"/>
<evidence type="ECO:0000256" key="1">
    <source>
        <dbReference type="SAM" id="MobiDB-lite"/>
    </source>
</evidence>
<evidence type="ECO:0000313" key="3">
    <source>
        <dbReference type="Proteomes" id="UP001108240"/>
    </source>
</evidence>
<protein>
    <submittedName>
        <fullName evidence="2">Golgi associated, gamma adaptin ear containing, ARF binding protein 3a</fullName>
    </submittedName>
</protein>
<sequence length="129" mass="13355">PSSSNTSSESSSFQISPPPNQSPSSFSLLDDKLGSLEASPVILCLDSSELRAAEENIHPALTAFCLPAGITPVPSALTSAKPRSFALDSPLFRSLSPTLPTSQSPSGSDISLTSVFVPLEAIKPSKANK</sequence>
<accession>A0A9J7Y5Q5</accession>
<feature type="region of interest" description="Disordered" evidence="1">
    <location>
        <begin position="1"/>
        <end position="29"/>
    </location>
</feature>
<keyword evidence="3" id="KW-1185">Reference proteome</keyword>
<organism evidence="2 3">
    <name type="scientific">Cyprinus carpio carpio</name>
    <dbReference type="NCBI Taxonomy" id="630221"/>
    <lineage>
        <taxon>Eukaryota</taxon>
        <taxon>Metazoa</taxon>
        <taxon>Chordata</taxon>
        <taxon>Craniata</taxon>
        <taxon>Vertebrata</taxon>
        <taxon>Euteleostomi</taxon>
        <taxon>Actinopterygii</taxon>
        <taxon>Neopterygii</taxon>
        <taxon>Teleostei</taxon>
        <taxon>Ostariophysi</taxon>
        <taxon>Cypriniformes</taxon>
        <taxon>Cyprinidae</taxon>
        <taxon>Cyprininae</taxon>
        <taxon>Cyprinus</taxon>
    </lineage>
</organism>
<name>A0A9J7Y5Q5_CYPCA</name>
<dbReference type="AlphaFoldDB" id="A0A9J7Y5Q5"/>
<reference evidence="2" key="1">
    <citation type="submission" date="2025-08" db="UniProtKB">
        <authorList>
            <consortium name="Ensembl"/>
        </authorList>
    </citation>
    <scope>IDENTIFICATION</scope>
</reference>
<evidence type="ECO:0000313" key="2">
    <source>
        <dbReference type="Ensembl" id="ENSCCRP00000115472.1"/>
    </source>
</evidence>
<reference evidence="2" key="2">
    <citation type="submission" date="2025-09" db="UniProtKB">
        <authorList>
            <consortium name="Ensembl"/>
        </authorList>
    </citation>
    <scope>IDENTIFICATION</scope>
</reference>
<dbReference type="Proteomes" id="UP001108240">
    <property type="component" value="Unplaced"/>
</dbReference>
<feature type="compositionally biased region" description="Low complexity" evidence="1">
    <location>
        <begin position="1"/>
        <end position="15"/>
    </location>
</feature>
<proteinExistence type="predicted"/>